<evidence type="ECO:0000313" key="2">
    <source>
        <dbReference type="WBParaSite" id="PS1159_v2.g778.t1"/>
    </source>
</evidence>
<organism evidence="1 2">
    <name type="scientific">Panagrolaimus sp. PS1159</name>
    <dbReference type="NCBI Taxonomy" id="55785"/>
    <lineage>
        <taxon>Eukaryota</taxon>
        <taxon>Metazoa</taxon>
        <taxon>Ecdysozoa</taxon>
        <taxon>Nematoda</taxon>
        <taxon>Chromadorea</taxon>
        <taxon>Rhabditida</taxon>
        <taxon>Tylenchina</taxon>
        <taxon>Panagrolaimomorpha</taxon>
        <taxon>Panagrolaimoidea</taxon>
        <taxon>Panagrolaimidae</taxon>
        <taxon>Panagrolaimus</taxon>
    </lineage>
</organism>
<dbReference type="Proteomes" id="UP000887580">
    <property type="component" value="Unplaced"/>
</dbReference>
<name>A0AC35GQY4_9BILA</name>
<proteinExistence type="predicted"/>
<sequence length="876" mass="99510">MTSIIKFKSFSGVFGHAPLCYMLTIDNVRILLDCGWDEKFDMEYINELERHVHQINAVLISYGDTAHCGALPYLVGKLGLKCPIYATVPVSKMGQLALYDALQGKLSNEDFDLFSFDDIDAVFDRVEQLKYNQTALLRGDNGLQITALPAGHMLGGSIWRITKMGDEEIVYAVDYNHKRERHLNGCTFDGVGRPALMITDAFNALYNQPRRKNRDEQLVNQLVSTMRDGGDCLVVIDTAGRVLELAHLLDQLWQNPEALLSTYNLVMLSSVASSVIEAAKSQIEWMADKIQRDFETGRVNPFHLKSVRCCHSLNELNRVRSPKVVLASGLDMESGFSRELFLDWCIDTRNMCIITGRSSDSSLGSKLIKMAELRDAKKPCNNTIALEIKQRVKLDGLELAAFFEKRKAEHEEAKKKRQEMKRRKERDEILDESDSDDEDAAAAARAVAEASARIAKEEREKLERESNVNGENKEDIEMDQVQQHSFTNYSTQHRQLKLPLSKKEDIEMDQIQQHSFTNFSTQHRQLKLPLSVKMAFGDYLAYFHGPDSVNHSFSAGPFTRYGGIKRKRVAFSLTVNKPVPWDAYGEFIDPEDYTIVDELKNRINEHAGNSDESENENDNPFAFDDVPTKCITKRAKIEVACKLHFIDFEGRSDGESVKKLLERLQPRKLVVVHGNSASTKNLADYCVQNKIVEDIHAPYPNESVDATVESRIIQVKLSEHLMKSLKFHKIRDVEVCWINAKLVRRDPFSRKDEPYHSAPELITPIETPMEVDDDDEAIKKRAKQNAEDERILVLETLPPAEQLPHRSLYIDDPKLSDIKTVLNSKGFQAEFHSGTLFVENVAAIQRTTAGSFSVEGRTSLELYRIRDLLKSQFAII</sequence>
<evidence type="ECO:0000313" key="1">
    <source>
        <dbReference type="Proteomes" id="UP000887580"/>
    </source>
</evidence>
<dbReference type="WBParaSite" id="PS1159_v2.g778.t1">
    <property type="protein sequence ID" value="PS1159_v2.g778.t1"/>
    <property type="gene ID" value="PS1159_v2.g778"/>
</dbReference>
<reference evidence="2" key="1">
    <citation type="submission" date="2022-11" db="UniProtKB">
        <authorList>
            <consortium name="WormBaseParasite"/>
        </authorList>
    </citation>
    <scope>IDENTIFICATION</scope>
</reference>
<protein>
    <submittedName>
        <fullName evidence="2">Cleavage and polyadenylation specificity factor subunit 2</fullName>
    </submittedName>
</protein>
<accession>A0AC35GQY4</accession>